<name>A0A9N9PW26_9HELO</name>
<evidence type="ECO:0000256" key="2">
    <source>
        <dbReference type="SAM" id="Phobius"/>
    </source>
</evidence>
<evidence type="ECO:0000256" key="3">
    <source>
        <dbReference type="SAM" id="SignalP"/>
    </source>
</evidence>
<sequence length="400" mass="43310">MRHNLFLVLCLFSSLTYNTLALRWDGPRPTKLARARISSIPEPTTPPDLARRRDVDVGDPAFCGFGDAEKDNPWQCADDKKTCMLHTDLKVQGCCDTLKKDAKCDLYTGCKDGDLKTTSRVDSLMLLCKDRSLTCATITYTSKFVQYACVTDPSALPKTIDSTYKKQPKDAKTADLDMVGKKELGDPASSSSSKSSSRSSTSTTSSSTTSSKTGTPTPTPGSPPPDGTSKTKKIAGIAVGSIVGGILAISLFAMWHIRRTSAQSRLQKEKLKSMGTAYTGVTQAPSVYELEVYSLPPSPDQRPVDSVPQDDIVSPMSPTGHEDQHHDRPPSPDARSTRLMAKAGTWKGDPQGGRGKVVFSSFFLESENRLGNPDLARMAFTTMQKKCWMSGFEGVSAKGN</sequence>
<keyword evidence="2" id="KW-1133">Transmembrane helix</keyword>
<feature type="transmembrane region" description="Helical" evidence="2">
    <location>
        <begin position="234"/>
        <end position="255"/>
    </location>
</feature>
<gene>
    <name evidence="4" type="ORF">HYFRA_00012069</name>
</gene>
<evidence type="ECO:0000256" key="1">
    <source>
        <dbReference type="SAM" id="MobiDB-lite"/>
    </source>
</evidence>
<feature type="region of interest" description="Disordered" evidence="1">
    <location>
        <begin position="293"/>
        <end position="337"/>
    </location>
</feature>
<feature type="compositionally biased region" description="Basic and acidic residues" evidence="1">
    <location>
        <begin position="320"/>
        <end position="330"/>
    </location>
</feature>
<keyword evidence="2" id="KW-0472">Membrane</keyword>
<dbReference type="AlphaFoldDB" id="A0A9N9PW26"/>
<keyword evidence="5" id="KW-1185">Reference proteome</keyword>
<keyword evidence="2" id="KW-0812">Transmembrane</keyword>
<reference evidence="4" key="1">
    <citation type="submission" date="2021-07" db="EMBL/GenBank/DDBJ databases">
        <authorList>
            <person name="Durling M."/>
        </authorList>
    </citation>
    <scope>NUCLEOTIDE SEQUENCE</scope>
</reference>
<organism evidence="4 5">
    <name type="scientific">Hymenoscyphus fraxineus</name>
    <dbReference type="NCBI Taxonomy" id="746836"/>
    <lineage>
        <taxon>Eukaryota</taxon>
        <taxon>Fungi</taxon>
        <taxon>Dikarya</taxon>
        <taxon>Ascomycota</taxon>
        <taxon>Pezizomycotina</taxon>
        <taxon>Leotiomycetes</taxon>
        <taxon>Helotiales</taxon>
        <taxon>Helotiaceae</taxon>
        <taxon>Hymenoscyphus</taxon>
    </lineage>
</organism>
<dbReference type="Proteomes" id="UP000696280">
    <property type="component" value="Unassembled WGS sequence"/>
</dbReference>
<feature type="compositionally biased region" description="Low complexity" evidence="1">
    <location>
        <begin position="189"/>
        <end position="216"/>
    </location>
</feature>
<feature type="compositionally biased region" description="Basic and acidic residues" evidence="1">
    <location>
        <begin position="171"/>
        <end position="185"/>
    </location>
</feature>
<accession>A0A9N9PW26</accession>
<protein>
    <recommendedName>
        <fullName evidence="6">Extracellular membrane protein CFEM domain-containing protein</fullName>
    </recommendedName>
</protein>
<proteinExistence type="predicted"/>
<evidence type="ECO:0000313" key="5">
    <source>
        <dbReference type="Proteomes" id="UP000696280"/>
    </source>
</evidence>
<feature type="chain" id="PRO_5040190973" description="Extracellular membrane protein CFEM domain-containing protein" evidence="3">
    <location>
        <begin position="22"/>
        <end position="400"/>
    </location>
</feature>
<dbReference type="EMBL" id="CAJVRL010000069">
    <property type="protein sequence ID" value="CAG8956152.1"/>
    <property type="molecule type" value="Genomic_DNA"/>
</dbReference>
<evidence type="ECO:0000313" key="4">
    <source>
        <dbReference type="EMBL" id="CAG8956152.1"/>
    </source>
</evidence>
<keyword evidence="3" id="KW-0732">Signal</keyword>
<evidence type="ECO:0008006" key="6">
    <source>
        <dbReference type="Google" id="ProtNLM"/>
    </source>
</evidence>
<feature type="signal peptide" evidence="3">
    <location>
        <begin position="1"/>
        <end position="21"/>
    </location>
</feature>
<dbReference type="OrthoDB" id="10404644at2759"/>
<feature type="region of interest" description="Disordered" evidence="1">
    <location>
        <begin position="171"/>
        <end position="232"/>
    </location>
</feature>
<feature type="compositionally biased region" description="Pro residues" evidence="1">
    <location>
        <begin position="217"/>
        <end position="226"/>
    </location>
</feature>
<comment type="caution">
    <text evidence="4">The sequence shown here is derived from an EMBL/GenBank/DDBJ whole genome shotgun (WGS) entry which is preliminary data.</text>
</comment>